<keyword evidence="2" id="KW-0378">Hydrolase</keyword>
<dbReference type="GO" id="GO:0016787">
    <property type="term" value="F:hydrolase activity"/>
    <property type="evidence" value="ECO:0007669"/>
    <property type="project" value="UniProtKB-KW"/>
</dbReference>
<comment type="caution">
    <text evidence="2">The sequence shown here is derived from an EMBL/GenBank/DDBJ whole genome shotgun (WGS) entry which is preliminary data.</text>
</comment>
<dbReference type="InterPro" id="IPR050266">
    <property type="entry name" value="AB_hydrolase_sf"/>
</dbReference>
<organism evidence="2 3">
    <name type="scientific">Roseiconus lacunae</name>
    <dbReference type="NCBI Taxonomy" id="2605694"/>
    <lineage>
        <taxon>Bacteria</taxon>
        <taxon>Pseudomonadati</taxon>
        <taxon>Planctomycetota</taxon>
        <taxon>Planctomycetia</taxon>
        <taxon>Pirellulales</taxon>
        <taxon>Pirellulaceae</taxon>
        <taxon>Roseiconus</taxon>
    </lineage>
</organism>
<accession>A0ABT7PSE8</accession>
<feature type="domain" description="AB hydrolase-1" evidence="1">
    <location>
        <begin position="52"/>
        <end position="269"/>
    </location>
</feature>
<dbReference type="PANTHER" id="PTHR43798">
    <property type="entry name" value="MONOACYLGLYCEROL LIPASE"/>
    <property type="match status" value="1"/>
</dbReference>
<protein>
    <submittedName>
        <fullName evidence="2">Alpha/beta hydrolase</fullName>
    </submittedName>
</protein>
<dbReference type="InterPro" id="IPR000073">
    <property type="entry name" value="AB_hydrolase_1"/>
</dbReference>
<dbReference type="InterPro" id="IPR029058">
    <property type="entry name" value="AB_hydrolase_fold"/>
</dbReference>
<dbReference type="Proteomes" id="UP001239462">
    <property type="component" value="Unassembled WGS sequence"/>
</dbReference>
<keyword evidence="3" id="KW-1185">Reference proteome</keyword>
<sequence length="298" mass="33332">MNTYRNESARKRLDEWFIRFCERIDSPFESLEVPTRFGDNHVLVAGPPGATPIVCLHAMRTGSAFLVSELNPVLDRYRVIAPDLPGQSIRGLQTRLPLNDDSHVHWLTDILDELDLGATKLFGVSWGGFIARQFSTSVPGRVEKLALLVPAGIVNGSHLTGLAKMALPLLRYRLWRSPENLRRLLEPLFSSWDEGWAQYTGDAIQDMPFDFRIPPLATDQELEDLRMPVLALGGSDDISFPGKDLVTRITALAPNAQGEVLQNCKHCPPLTQNFRSWLADRLVTFFELGDDGELRVSG</sequence>
<evidence type="ECO:0000259" key="1">
    <source>
        <dbReference type="Pfam" id="PF00561"/>
    </source>
</evidence>
<gene>
    <name evidence="2" type="ORF">QTN89_28355</name>
</gene>
<dbReference type="PRINTS" id="PR00111">
    <property type="entry name" value="ABHYDROLASE"/>
</dbReference>
<evidence type="ECO:0000313" key="2">
    <source>
        <dbReference type="EMBL" id="MDM4019401.1"/>
    </source>
</evidence>
<name>A0ABT7PSE8_9BACT</name>
<evidence type="ECO:0000313" key="3">
    <source>
        <dbReference type="Proteomes" id="UP001239462"/>
    </source>
</evidence>
<reference evidence="2 3" key="1">
    <citation type="submission" date="2023-06" db="EMBL/GenBank/DDBJ databases">
        <title>Roseiconus lacunae JC819 isolated from Gulf of Mannar region, Tamil Nadu.</title>
        <authorList>
            <person name="Pk S."/>
            <person name="Ch S."/>
            <person name="Ch V.R."/>
        </authorList>
    </citation>
    <scope>NUCLEOTIDE SEQUENCE [LARGE SCALE GENOMIC DNA]</scope>
    <source>
        <strain evidence="2 3">JC819</strain>
    </source>
</reference>
<dbReference type="SUPFAM" id="SSF53474">
    <property type="entry name" value="alpha/beta-Hydrolases"/>
    <property type="match status" value="1"/>
</dbReference>
<dbReference type="Gene3D" id="3.40.50.1820">
    <property type="entry name" value="alpha/beta hydrolase"/>
    <property type="match status" value="1"/>
</dbReference>
<dbReference type="Pfam" id="PF00561">
    <property type="entry name" value="Abhydrolase_1"/>
    <property type="match status" value="1"/>
</dbReference>
<dbReference type="RefSeq" id="WP_230775266.1">
    <property type="nucleotide sequence ID" value="NZ_JAJMQV010000063.1"/>
</dbReference>
<proteinExistence type="predicted"/>
<dbReference type="EMBL" id="JASZZN010000044">
    <property type="protein sequence ID" value="MDM4019401.1"/>
    <property type="molecule type" value="Genomic_DNA"/>
</dbReference>
<dbReference type="PANTHER" id="PTHR43798:SF33">
    <property type="entry name" value="HYDROLASE, PUTATIVE (AFU_ORTHOLOGUE AFUA_2G14860)-RELATED"/>
    <property type="match status" value="1"/>
</dbReference>